<proteinExistence type="predicted"/>
<feature type="compositionally biased region" description="Polar residues" evidence="1">
    <location>
        <begin position="102"/>
        <end position="114"/>
    </location>
</feature>
<dbReference type="AlphaFoldDB" id="A0AA38NY06"/>
<feature type="compositionally biased region" description="Basic and acidic residues" evidence="1">
    <location>
        <begin position="92"/>
        <end position="101"/>
    </location>
</feature>
<keyword evidence="4" id="KW-1185">Reference proteome</keyword>
<feature type="region of interest" description="Disordered" evidence="1">
    <location>
        <begin position="30"/>
        <end position="61"/>
    </location>
</feature>
<protein>
    <submittedName>
        <fullName evidence="3">Uncharacterized protein</fullName>
    </submittedName>
</protein>
<reference evidence="3" key="1">
    <citation type="submission" date="2022-08" db="EMBL/GenBank/DDBJ databases">
        <authorList>
            <consortium name="DOE Joint Genome Institute"/>
            <person name="Min B."/>
            <person name="Riley R."/>
            <person name="Sierra-Patev S."/>
            <person name="Naranjo-Ortiz M."/>
            <person name="Looney B."/>
            <person name="Konkel Z."/>
            <person name="Slot J.C."/>
            <person name="Sakamoto Y."/>
            <person name="Steenwyk J.L."/>
            <person name="Rokas A."/>
            <person name="Carro J."/>
            <person name="Camarero S."/>
            <person name="Ferreira P."/>
            <person name="Molpeceres G."/>
            <person name="Ruiz-Duenas F.J."/>
            <person name="Serrano A."/>
            <person name="Henrissat B."/>
            <person name="Drula E."/>
            <person name="Hughes K.W."/>
            <person name="Mata J.L."/>
            <person name="Ishikawa N.K."/>
            <person name="Vargas-Isla R."/>
            <person name="Ushijima S."/>
            <person name="Smith C.A."/>
            <person name="Ahrendt S."/>
            <person name="Andreopoulos W."/>
            <person name="He G."/>
            <person name="Labutti K."/>
            <person name="Lipzen A."/>
            <person name="Ng V."/>
            <person name="Sandor L."/>
            <person name="Barry K."/>
            <person name="Martinez A.T."/>
            <person name="Xiao Y."/>
            <person name="Gibbons J.G."/>
            <person name="Terashima K."/>
            <person name="Hibbett D.S."/>
            <person name="Grigoriev I.V."/>
        </authorList>
    </citation>
    <scope>NUCLEOTIDE SEQUENCE</scope>
    <source>
        <strain evidence="3">TFB9207</strain>
    </source>
</reference>
<evidence type="ECO:0000313" key="3">
    <source>
        <dbReference type="EMBL" id="KAJ3832730.1"/>
    </source>
</evidence>
<feature type="compositionally biased region" description="Polar residues" evidence="1">
    <location>
        <begin position="30"/>
        <end position="51"/>
    </location>
</feature>
<evidence type="ECO:0000256" key="2">
    <source>
        <dbReference type="SAM" id="SignalP"/>
    </source>
</evidence>
<keyword evidence="2" id="KW-0732">Signal</keyword>
<evidence type="ECO:0000256" key="1">
    <source>
        <dbReference type="SAM" id="MobiDB-lite"/>
    </source>
</evidence>
<organism evidence="3 4">
    <name type="scientific">Lentinula raphanica</name>
    <dbReference type="NCBI Taxonomy" id="153919"/>
    <lineage>
        <taxon>Eukaryota</taxon>
        <taxon>Fungi</taxon>
        <taxon>Dikarya</taxon>
        <taxon>Basidiomycota</taxon>
        <taxon>Agaricomycotina</taxon>
        <taxon>Agaricomycetes</taxon>
        <taxon>Agaricomycetidae</taxon>
        <taxon>Agaricales</taxon>
        <taxon>Marasmiineae</taxon>
        <taxon>Omphalotaceae</taxon>
        <taxon>Lentinula</taxon>
    </lineage>
</organism>
<feature type="region of interest" description="Disordered" evidence="1">
    <location>
        <begin position="77"/>
        <end position="127"/>
    </location>
</feature>
<gene>
    <name evidence="3" type="ORF">F5878DRAFT_646524</name>
</gene>
<accession>A0AA38NY06</accession>
<evidence type="ECO:0000313" key="4">
    <source>
        <dbReference type="Proteomes" id="UP001163846"/>
    </source>
</evidence>
<sequence length="141" mass="15138">MKLTFASSLVVVVALAVMAPTQAAVLPTTNEAEVGKPTTSTLESQTPSPAATNGGDASKSNLQRLVEAFNNRVYHVTPNGDVHVHPKSVVTSEDRQGKKTSDSTTRLFATNDSEAPQKPVEDKTEDTAKFDEFMHRYGGSF</sequence>
<dbReference type="EMBL" id="MU806868">
    <property type="protein sequence ID" value="KAJ3832730.1"/>
    <property type="molecule type" value="Genomic_DNA"/>
</dbReference>
<feature type="signal peptide" evidence="2">
    <location>
        <begin position="1"/>
        <end position="23"/>
    </location>
</feature>
<feature type="chain" id="PRO_5041302933" evidence="2">
    <location>
        <begin position="24"/>
        <end position="141"/>
    </location>
</feature>
<comment type="caution">
    <text evidence="3">The sequence shown here is derived from an EMBL/GenBank/DDBJ whole genome shotgun (WGS) entry which is preliminary data.</text>
</comment>
<name>A0AA38NY06_9AGAR</name>
<dbReference type="Proteomes" id="UP001163846">
    <property type="component" value="Unassembled WGS sequence"/>
</dbReference>